<evidence type="ECO:0000256" key="7">
    <source>
        <dbReference type="ARBA" id="ARBA00023034"/>
    </source>
</evidence>
<dbReference type="Proteomes" id="UP001652625">
    <property type="component" value="Chromosome 13"/>
</dbReference>
<evidence type="ECO:0000256" key="6">
    <source>
        <dbReference type="ARBA" id="ARBA00022989"/>
    </source>
</evidence>
<keyword evidence="7" id="KW-0333">Golgi apparatus</keyword>
<feature type="transmembrane region" description="Helical" evidence="10">
    <location>
        <begin position="32"/>
        <end position="50"/>
    </location>
</feature>
<accession>A0ABM4DA13</accession>
<keyword evidence="11" id="KW-1185">Reference proteome</keyword>
<gene>
    <name evidence="12" type="primary">LOC105844060</name>
</gene>
<keyword evidence="5" id="KW-0735">Signal-anchor</keyword>
<dbReference type="SUPFAM" id="SSF52540">
    <property type="entry name" value="P-loop containing nucleoside triphosphate hydrolases"/>
    <property type="match status" value="1"/>
</dbReference>
<keyword evidence="8 10" id="KW-0472">Membrane</keyword>
<proteinExistence type="inferred from homology"/>
<protein>
    <submittedName>
        <fullName evidence="12">Galactose-3-O-sulfotransferase 3 isoform X3</fullName>
    </submittedName>
</protein>
<evidence type="ECO:0000313" key="11">
    <source>
        <dbReference type="Proteomes" id="UP001652625"/>
    </source>
</evidence>
<dbReference type="Gene3D" id="3.40.50.300">
    <property type="entry name" value="P-loop containing nucleotide triphosphate hydrolases"/>
    <property type="match status" value="1"/>
</dbReference>
<keyword evidence="3" id="KW-0808">Transferase</keyword>
<evidence type="ECO:0000256" key="9">
    <source>
        <dbReference type="ARBA" id="ARBA00023180"/>
    </source>
</evidence>
<dbReference type="GeneID" id="105844060"/>
<dbReference type="RefSeq" id="XP_065671177.1">
    <property type="nucleotide sequence ID" value="XM_065815105.1"/>
</dbReference>
<keyword evidence="9" id="KW-0325">Glycoprotein</keyword>
<keyword evidence="4 10" id="KW-0812">Transmembrane</keyword>
<dbReference type="PANTHER" id="PTHR14647">
    <property type="entry name" value="GALACTOSE-3-O-SULFOTRANSFERASE"/>
    <property type="match status" value="1"/>
</dbReference>
<organism evidence="11 12">
    <name type="scientific">Hydra vulgaris</name>
    <name type="common">Hydra</name>
    <name type="synonym">Hydra attenuata</name>
    <dbReference type="NCBI Taxonomy" id="6087"/>
    <lineage>
        <taxon>Eukaryota</taxon>
        <taxon>Metazoa</taxon>
        <taxon>Cnidaria</taxon>
        <taxon>Hydrozoa</taxon>
        <taxon>Hydroidolina</taxon>
        <taxon>Anthoathecata</taxon>
        <taxon>Aplanulata</taxon>
        <taxon>Hydridae</taxon>
        <taxon>Hydra</taxon>
    </lineage>
</organism>
<evidence type="ECO:0000256" key="2">
    <source>
        <dbReference type="ARBA" id="ARBA00008124"/>
    </source>
</evidence>
<dbReference type="PANTHER" id="PTHR14647:SF87">
    <property type="entry name" value="PUTATIVE-RELATED"/>
    <property type="match status" value="1"/>
</dbReference>
<dbReference type="InterPro" id="IPR027417">
    <property type="entry name" value="P-loop_NTPase"/>
</dbReference>
<evidence type="ECO:0000256" key="8">
    <source>
        <dbReference type="ARBA" id="ARBA00023136"/>
    </source>
</evidence>
<evidence type="ECO:0000256" key="5">
    <source>
        <dbReference type="ARBA" id="ARBA00022968"/>
    </source>
</evidence>
<evidence type="ECO:0000313" key="12">
    <source>
        <dbReference type="RefSeq" id="XP_065671177.1"/>
    </source>
</evidence>
<comment type="similarity">
    <text evidence="2">Belongs to the galactose-3-O-sulfotransferase family.</text>
</comment>
<comment type="subcellular location">
    <subcellularLocation>
        <location evidence="1">Golgi apparatus membrane</location>
        <topology evidence="1">Single-pass type II membrane protein</topology>
    </subcellularLocation>
</comment>
<reference evidence="12" key="1">
    <citation type="submission" date="2025-08" db="UniProtKB">
        <authorList>
            <consortium name="RefSeq"/>
        </authorList>
    </citation>
    <scope>IDENTIFICATION</scope>
</reference>
<name>A0ABM4DA13_HYDVU</name>
<evidence type="ECO:0000256" key="3">
    <source>
        <dbReference type="ARBA" id="ARBA00022679"/>
    </source>
</evidence>
<keyword evidence="6 10" id="KW-1133">Transmembrane helix</keyword>
<dbReference type="InterPro" id="IPR009729">
    <property type="entry name" value="Gal-3-0_sulfotransfrase"/>
</dbReference>
<evidence type="ECO:0000256" key="10">
    <source>
        <dbReference type="SAM" id="Phobius"/>
    </source>
</evidence>
<dbReference type="Pfam" id="PF06990">
    <property type="entry name" value="Gal-3-0_sulfotr"/>
    <property type="match status" value="1"/>
</dbReference>
<sequence>MVNSKILILDSYHEYEKGNHCQICTTHRTFRYLLIILVFWSVLMIISDLSKLPLNPRKKRQCTPGENVIFLKTHKTGSTTVANIMYRYSISNRLKVALPRCGHRFCFPLKFKHNFLYKHTENETYNMLFHHAVYDKQNMLKIFDKGQTKLVTILREPYSQFDSAAQYLKFRKYYKLNGTLPVLDELFKLSNKELEKYIRSQKFDGFGTYSLTKNPNAFDMGFDPWNETNEYINRILKTIENDFNLIMITEYMEESLILLKNELCWNIKDVAFFHHNARLTKDVNTNNLKKAKSRLMNWNKIDVAIYNYFNQTFWRRIENSGSNFKQDVEKLKRLNNLLKITCSSQQNSETTATKAILKSDFDIVQNITELCFNLLIEEQNFTNYLKQAKDKKL</sequence>
<evidence type="ECO:0000256" key="4">
    <source>
        <dbReference type="ARBA" id="ARBA00022692"/>
    </source>
</evidence>
<evidence type="ECO:0000256" key="1">
    <source>
        <dbReference type="ARBA" id="ARBA00004323"/>
    </source>
</evidence>